<dbReference type="AlphaFoldDB" id="A0A9N8KYP4"/>
<reference evidence="1" key="1">
    <citation type="submission" date="2021-12" db="EMBL/GenBank/DDBJ databases">
        <authorList>
            <person name="King R."/>
        </authorList>
    </citation>
    <scope>NUCLEOTIDE SEQUENCE</scope>
</reference>
<accession>A0A9N8KYP4</accession>
<evidence type="ECO:0000313" key="1">
    <source>
        <dbReference type="EMBL" id="CAD0196655.1"/>
    </source>
</evidence>
<evidence type="ECO:0000313" key="2">
    <source>
        <dbReference type="Proteomes" id="UP001154114"/>
    </source>
</evidence>
<dbReference type="EMBL" id="LR824008">
    <property type="protein sequence ID" value="CAD0196655.1"/>
    <property type="molecule type" value="Genomic_DNA"/>
</dbReference>
<name>A0A9N8KYP4_CHRIL</name>
<keyword evidence="2" id="KW-1185">Reference proteome</keyword>
<proteinExistence type="predicted"/>
<organism evidence="1 2">
    <name type="scientific">Chrysodeixis includens</name>
    <name type="common">Soybean looper</name>
    <name type="synonym">Pseudoplusia includens</name>
    <dbReference type="NCBI Taxonomy" id="689277"/>
    <lineage>
        <taxon>Eukaryota</taxon>
        <taxon>Metazoa</taxon>
        <taxon>Ecdysozoa</taxon>
        <taxon>Arthropoda</taxon>
        <taxon>Hexapoda</taxon>
        <taxon>Insecta</taxon>
        <taxon>Pterygota</taxon>
        <taxon>Neoptera</taxon>
        <taxon>Endopterygota</taxon>
        <taxon>Lepidoptera</taxon>
        <taxon>Glossata</taxon>
        <taxon>Ditrysia</taxon>
        <taxon>Noctuoidea</taxon>
        <taxon>Noctuidae</taxon>
        <taxon>Plusiinae</taxon>
        <taxon>Chrysodeixis</taxon>
    </lineage>
</organism>
<gene>
    <name evidence="1" type="ORF">CINC_LOCUS10943</name>
</gene>
<protein>
    <submittedName>
        <fullName evidence="1">Uncharacterized protein</fullName>
    </submittedName>
</protein>
<sequence length="83" mass="9104">MGTLVNIHQEGRFSASASAFNTKEYKDIERALSSAPLCAARIVRDNTPTATGRFVCLIVISRTKSEQKQTTSLLVSFQAKRSV</sequence>
<dbReference type="Proteomes" id="UP001154114">
    <property type="component" value="Chromosome 5"/>
</dbReference>